<dbReference type="OrthoDB" id="3427879at2"/>
<evidence type="ECO:0008006" key="3">
    <source>
        <dbReference type="Google" id="ProtNLM"/>
    </source>
</evidence>
<evidence type="ECO:0000313" key="2">
    <source>
        <dbReference type="Proteomes" id="UP000239874"/>
    </source>
</evidence>
<dbReference type="Proteomes" id="UP000239874">
    <property type="component" value="Unassembled WGS sequence"/>
</dbReference>
<sequence>MISIDECLRRIMEIPGARGVTLADGASGLAIAAAGRHESIDEHEDAAATTDVVRSVLACPALATEYGDDDVTEIIVCGTRGYHLLNLIDGDFDGRLFVHVLFDEESGNLALARFQLRGILSELTEGSHGT</sequence>
<dbReference type="EMBL" id="PSZC01000001">
    <property type="protein sequence ID" value="PPJ40124.1"/>
    <property type="molecule type" value="Genomic_DNA"/>
</dbReference>
<comment type="caution">
    <text evidence="1">The sequence shown here is derived from an EMBL/GenBank/DDBJ whole genome shotgun (WGS) entry which is preliminary data.</text>
</comment>
<reference evidence="1 2" key="1">
    <citation type="submission" date="2018-02" db="EMBL/GenBank/DDBJ databases">
        <title>8 Nocardia nova and 1 Nocardia cyriacigeorgica strain used for evolution to TMP-SMX.</title>
        <authorList>
            <person name="Mehta H."/>
            <person name="Weng J."/>
            <person name="Shamoo Y."/>
        </authorList>
    </citation>
    <scope>NUCLEOTIDE SEQUENCE [LARGE SCALE GENOMIC DNA]</scope>
    <source>
        <strain evidence="1 2">MDA3139</strain>
    </source>
</reference>
<dbReference type="AlphaFoldDB" id="A0A2S6AY70"/>
<proteinExistence type="predicted"/>
<evidence type="ECO:0000313" key="1">
    <source>
        <dbReference type="EMBL" id="PPJ40124.1"/>
    </source>
</evidence>
<dbReference type="RefSeq" id="WP_104373820.1">
    <property type="nucleotide sequence ID" value="NZ_PSZC01000001.1"/>
</dbReference>
<protein>
    <recommendedName>
        <fullName evidence="3">Roadblock/LAMTOR2 domain-containing protein</fullName>
    </recommendedName>
</protein>
<gene>
    <name evidence="1" type="ORF">C5E45_03380</name>
</gene>
<accession>A0A2S6AY70</accession>
<organism evidence="1 2">
    <name type="scientific">Nocardia nova</name>
    <dbReference type="NCBI Taxonomy" id="37330"/>
    <lineage>
        <taxon>Bacteria</taxon>
        <taxon>Bacillati</taxon>
        <taxon>Actinomycetota</taxon>
        <taxon>Actinomycetes</taxon>
        <taxon>Mycobacteriales</taxon>
        <taxon>Nocardiaceae</taxon>
        <taxon>Nocardia</taxon>
    </lineage>
</organism>
<dbReference type="Gene3D" id="3.30.450.30">
    <property type="entry name" value="Dynein light chain 2a, cytoplasmic"/>
    <property type="match status" value="1"/>
</dbReference>
<name>A0A2S6AY70_9NOCA</name>